<feature type="chain" id="PRO_5042013321" evidence="4">
    <location>
        <begin position="18"/>
        <end position="311"/>
    </location>
</feature>
<keyword evidence="4" id="KW-0732">Signal</keyword>
<keyword evidence="2" id="KW-1015">Disulfide bond</keyword>
<evidence type="ECO:0000256" key="1">
    <source>
        <dbReference type="ARBA" id="ARBA00022801"/>
    </source>
</evidence>
<protein>
    <submittedName>
        <fullName evidence="5">Securin, sister chromatid separation inhibitor</fullName>
    </submittedName>
</protein>
<evidence type="ECO:0000313" key="5">
    <source>
        <dbReference type="EMBL" id="KAJ3049772.1"/>
    </source>
</evidence>
<dbReference type="SMART" id="SM01110">
    <property type="entry name" value="Cutinase"/>
    <property type="match status" value="1"/>
</dbReference>
<dbReference type="PANTHER" id="PTHR33630">
    <property type="entry name" value="CUTINASE RV1984C-RELATED-RELATED"/>
    <property type="match status" value="1"/>
</dbReference>
<dbReference type="Pfam" id="PF01083">
    <property type="entry name" value="Cutinase"/>
    <property type="match status" value="1"/>
</dbReference>
<dbReference type="InterPro" id="IPR000675">
    <property type="entry name" value="Cutinase/axe"/>
</dbReference>
<feature type="region of interest" description="Disordered" evidence="3">
    <location>
        <begin position="48"/>
        <end position="120"/>
    </location>
</feature>
<dbReference type="AlphaFoldDB" id="A0AAD5SBI8"/>
<feature type="signal peptide" evidence="4">
    <location>
        <begin position="1"/>
        <end position="17"/>
    </location>
</feature>
<evidence type="ECO:0000313" key="6">
    <source>
        <dbReference type="Proteomes" id="UP001212841"/>
    </source>
</evidence>
<feature type="compositionally biased region" description="Low complexity" evidence="3">
    <location>
        <begin position="73"/>
        <end position="114"/>
    </location>
</feature>
<organism evidence="5 6">
    <name type="scientific">Rhizophlyctis rosea</name>
    <dbReference type="NCBI Taxonomy" id="64517"/>
    <lineage>
        <taxon>Eukaryota</taxon>
        <taxon>Fungi</taxon>
        <taxon>Fungi incertae sedis</taxon>
        <taxon>Chytridiomycota</taxon>
        <taxon>Chytridiomycota incertae sedis</taxon>
        <taxon>Chytridiomycetes</taxon>
        <taxon>Rhizophlyctidales</taxon>
        <taxon>Rhizophlyctidaceae</taxon>
        <taxon>Rhizophlyctis</taxon>
    </lineage>
</organism>
<gene>
    <name evidence="5" type="primary">CUT2</name>
    <name evidence="5" type="ORF">HK097_009231</name>
</gene>
<dbReference type="SUPFAM" id="SSF53474">
    <property type="entry name" value="alpha/beta-Hydrolases"/>
    <property type="match status" value="1"/>
</dbReference>
<dbReference type="PANTHER" id="PTHR33630:SF9">
    <property type="entry name" value="CUTINASE 4"/>
    <property type="match status" value="1"/>
</dbReference>
<dbReference type="GO" id="GO:0052689">
    <property type="term" value="F:carboxylic ester hydrolase activity"/>
    <property type="evidence" value="ECO:0007669"/>
    <property type="project" value="UniProtKB-ARBA"/>
</dbReference>
<evidence type="ECO:0000256" key="4">
    <source>
        <dbReference type="SAM" id="SignalP"/>
    </source>
</evidence>
<reference evidence="5" key="1">
    <citation type="submission" date="2020-05" db="EMBL/GenBank/DDBJ databases">
        <title>Phylogenomic resolution of chytrid fungi.</title>
        <authorList>
            <person name="Stajich J.E."/>
            <person name="Amses K."/>
            <person name="Simmons R."/>
            <person name="Seto K."/>
            <person name="Myers J."/>
            <person name="Bonds A."/>
            <person name="Quandt C.A."/>
            <person name="Barry K."/>
            <person name="Liu P."/>
            <person name="Grigoriev I."/>
            <person name="Longcore J.E."/>
            <person name="James T.Y."/>
        </authorList>
    </citation>
    <scope>NUCLEOTIDE SEQUENCE</scope>
    <source>
        <strain evidence="5">JEL0318</strain>
    </source>
</reference>
<comment type="caution">
    <text evidence="5">The sequence shown here is derived from an EMBL/GenBank/DDBJ whole genome shotgun (WGS) entry which is preliminary data.</text>
</comment>
<evidence type="ECO:0000256" key="2">
    <source>
        <dbReference type="ARBA" id="ARBA00023157"/>
    </source>
</evidence>
<keyword evidence="6" id="KW-1185">Reference proteome</keyword>
<dbReference type="EMBL" id="JADGJD010000597">
    <property type="protein sequence ID" value="KAJ3049772.1"/>
    <property type="molecule type" value="Genomic_DNA"/>
</dbReference>
<dbReference type="Gene3D" id="3.40.50.1820">
    <property type="entry name" value="alpha/beta hydrolase"/>
    <property type="match status" value="1"/>
</dbReference>
<sequence>MRIQTVAIVALATSASAAPAWNIGGNSDSNSASSFYSSWFSKYFGRGSTTNPNPSTPSRPTFTLPSYTKPTIPTRNPTVPKTTTTKKPTTTTKKPTTTTKKPTTPTITPSTPNTPAQPGTSACPSLGIISARGTSEPQSGSRGMSPIFSAITSKVSPLTTKIYNVVYPANTNFATGPGIGAADVLSHLKSQSTKCPNQKFILAGYSQGAMVISQSLSQIAAYEKRVAAVLLFGNPYYDPMGASAAGTAKGTGRKGYGPAIPAAFAGKTRDYCDSGDGVCQGGGVGGITSAHLGYGSRYASNAAAFVAAKVK</sequence>
<keyword evidence="1" id="KW-0378">Hydrolase</keyword>
<accession>A0AAD5SBI8</accession>
<feature type="compositionally biased region" description="Low complexity" evidence="3">
    <location>
        <begin position="48"/>
        <end position="61"/>
    </location>
</feature>
<proteinExistence type="predicted"/>
<evidence type="ECO:0000256" key="3">
    <source>
        <dbReference type="SAM" id="MobiDB-lite"/>
    </source>
</evidence>
<name>A0AAD5SBI8_9FUNG</name>
<dbReference type="Proteomes" id="UP001212841">
    <property type="component" value="Unassembled WGS sequence"/>
</dbReference>
<dbReference type="InterPro" id="IPR029058">
    <property type="entry name" value="AB_hydrolase_fold"/>
</dbReference>